<comment type="caution">
    <text evidence="1">The sequence shown here is derived from an EMBL/GenBank/DDBJ whole genome shotgun (WGS) entry which is preliminary data.</text>
</comment>
<accession>A0A814GWN6</accession>
<dbReference type="EMBL" id="CAJNOR010000766">
    <property type="protein sequence ID" value="CAF1002130.1"/>
    <property type="molecule type" value="Genomic_DNA"/>
</dbReference>
<organism evidence="1 2">
    <name type="scientific">Adineta ricciae</name>
    <name type="common">Rotifer</name>
    <dbReference type="NCBI Taxonomy" id="249248"/>
    <lineage>
        <taxon>Eukaryota</taxon>
        <taxon>Metazoa</taxon>
        <taxon>Spiralia</taxon>
        <taxon>Gnathifera</taxon>
        <taxon>Rotifera</taxon>
        <taxon>Eurotatoria</taxon>
        <taxon>Bdelloidea</taxon>
        <taxon>Adinetida</taxon>
        <taxon>Adinetidae</taxon>
        <taxon>Adineta</taxon>
    </lineage>
</organism>
<protein>
    <submittedName>
        <fullName evidence="1">Uncharacterized protein</fullName>
    </submittedName>
</protein>
<reference evidence="1" key="1">
    <citation type="submission" date="2021-02" db="EMBL/GenBank/DDBJ databases">
        <authorList>
            <person name="Nowell W R."/>
        </authorList>
    </citation>
    <scope>NUCLEOTIDE SEQUENCE</scope>
</reference>
<dbReference type="AlphaFoldDB" id="A0A814GWN6"/>
<proteinExistence type="predicted"/>
<evidence type="ECO:0000313" key="1">
    <source>
        <dbReference type="EMBL" id="CAF1002130.1"/>
    </source>
</evidence>
<name>A0A814GWN6_ADIRI</name>
<gene>
    <name evidence="1" type="ORF">XAT740_LOCUS13262</name>
</gene>
<evidence type="ECO:0000313" key="2">
    <source>
        <dbReference type="Proteomes" id="UP000663828"/>
    </source>
</evidence>
<keyword evidence="2" id="KW-1185">Reference proteome</keyword>
<dbReference type="Proteomes" id="UP000663828">
    <property type="component" value="Unassembled WGS sequence"/>
</dbReference>
<sequence>MMSIIKAASDTDIPHRKPLQLLSSVNTSGIYKDHSGNNVSSRKRLHQQSKKPQYQLLTTCFPVVNILQDSLKLRKKSSVQLPTVPNQAGTFIHRLLNEFFSITNINQNKSRLKQRRKRSKKDDCLICRKYRNHFSSDSCQLPPIQNSNAATRFSPDEIVPSMEKRRSLTDSQCQIIASAVELIFHTLLSNCR</sequence>